<gene>
    <name evidence="2" type="ORF">H8711_05785</name>
</gene>
<sequence>MENFNARITEINDFADEADATLAAHTGNKSNPHGVTAAQAGAAPASHVSDSTKHITSLERTAWNAKVAKSTLTTKTLSKTGWTGSEPPFTYSLSVSGVTSSSVQEILP</sequence>
<name>A0A926DW32_9FIRM</name>
<proteinExistence type="predicted"/>
<feature type="region of interest" description="Disordered" evidence="1">
    <location>
        <begin position="24"/>
        <end position="54"/>
    </location>
</feature>
<dbReference type="EMBL" id="JACRST010000006">
    <property type="protein sequence ID" value="MBC8546443.1"/>
    <property type="molecule type" value="Genomic_DNA"/>
</dbReference>
<accession>A0A926DW32</accession>
<evidence type="ECO:0000256" key="1">
    <source>
        <dbReference type="SAM" id="MobiDB-lite"/>
    </source>
</evidence>
<keyword evidence="3" id="KW-1185">Reference proteome</keyword>
<comment type="caution">
    <text evidence="2">The sequence shown here is derived from an EMBL/GenBank/DDBJ whole genome shotgun (WGS) entry which is preliminary data.</text>
</comment>
<dbReference type="Proteomes" id="UP000653127">
    <property type="component" value="Unassembled WGS sequence"/>
</dbReference>
<organism evidence="2 3">
    <name type="scientific">Ligaoa zhengdingensis</name>
    <dbReference type="NCBI Taxonomy" id="2763658"/>
    <lineage>
        <taxon>Bacteria</taxon>
        <taxon>Bacillati</taxon>
        <taxon>Bacillota</taxon>
        <taxon>Clostridia</taxon>
        <taxon>Eubacteriales</taxon>
        <taxon>Oscillospiraceae</taxon>
        <taxon>Ligaoa</taxon>
    </lineage>
</organism>
<evidence type="ECO:0000313" key="3">
    <source>
        <dbReference type="Proteomes" id="UP000653127"/>
    </source>
</evidence>
<evidence type="ECO:0000313" key="2">
    <source>
        <dbReference type="EMBL" id="MBC8546443.1"/>
    </source>
</evidence>
<protein>
    <submittedName>
        <fullName evidence="2">Uncharacterized protein</fullName>
    </submittedName>
</protein>
<dbReference type="AlphaFoldDB" id="A0A926DW32"/>
<reference evidence="2" key="1">
    <citation type="submission" date="2020-08" db="EMBL/GenBank/DDBJ databases">
        <title>Genome public.</title>
        <authorList>
            <person name="Liu C."/>
            <person name="Sun Q."/>
        </authorList>
    </citation>
    <scope>NUCLEOTIDE SEQUENCE</scope>
    <source>
        <strain evidence="2">NSJ-31</strain>
    </source>
</reference>
<feature type="non-terminal residue" evidence="2">
    <location>
        <position position="108"/>
    </location>
</feature>